<keyword evidence="2" id="KW-1185">Reference proteome</keyword>
<dbReference type="Proteomes" id="UP000654257">
    <property type="component" value="Unassembled WGS sequence"/>
</dbReference>
<dbReference type="RefSeq" id="WP_188543696.1">
    <property type="nucleotide sequence ID" value="NZ_BMCU01000001.1"/>
</dbReference>
<dbReference type="AlphaFoldDB" id="A0A917CWU3"/>
<comment type="caution">
    <text evidence="1">The sequence shown here is derived from an EMBL/GenBank/DDBJ whole genome shotgun (WGS) entry which is preliminary data.</text>
</comment>
<evidence type="ECO:0000313" key="1">
    <source>
        <dbReference type="EMBL" id="GGF99494.1"/>
    </source>
</evidence>
<gene>
    <name evidence="1" type="ORF">GCM10007304_11700</name>
</gene>
<name>A0A917CWU3_9NOCA</name>
<organism evidence="1 2">
    <name type="scientific">Rhodococcoides trifolii</name>
    <dbReference type="NCBI Taxonomy" id="908250"/>
    <lineage>
        <taxon>Bacteria</taxon>
        <taxon>Bacillati</taxon>
        <taxon>Actinomycetota</taxon>
        <taxon>Actinomycetes</taxon>
        <taxon>Mycobacteriales</taxon>
        <taxon>Nocardiaceae</taxon>
        <taxon>Rhodococcoides</taxon>
    </lineage>
</organism>
<evidence type="ECO:0000313" key="2">
    <source>
        <dbReference type="Proteomes" id="UP000654257"/>
    </source>
</evidence>
<reference evidence="1" key="1">
    <citation type="journal article" date="2014" name="Int. J. Syst. Evol. Microbiol.">
        <title>Complete genome sequence of Corynebacterium casei LMG S-19264T (=DSM 44701T), isolated from a smear-ripened cheese.</title>
        <authorList>
            <consortium name="US DOE Joint Genome Institute (JGI-PGF)"/>
            <person name="Walter F."/>
            <person name="Albersmeier A."/>
            <person name="Kalinowski J."/>
            <person name="Ruckert C."/>
        </authorList>
    </citation>
    <scope>NUCLEOTIDE SEQUENCE</scope>
    <source>
        <strain evidence="1">CCM 7905</strain>
    </source>
</reference>
<dbReference type="EMBL" id="BMCU01000001">
    <property type="protein sequence ID" value="GGF99494.1"/>
    <property type="molecule type" value="Genomic_DNA"/>
</dbReference>
<accession>A0A917CWU3</accession>
<sequence length="124" mass="13719">MTTDYTSLPGLAGVYLEDSYVTAIREGDGNLVFDLDAVLTPSHPAYRPPRRGEQYCYAAASLNFLSPSGVEWIRRSTVRSTDADGLDDLGNIDTFAQSRNSYRLVGDWGEVVVHTEVEPQLTIF</sequence>
<reference evidence="1" key="2">
    <citation type="submission" date="2020-09" db="EMBL/GenBank/DDBJ databases">
        <authorList>
            <person name="Sun Q."/>
            <person name="Sedlacek I."/>
        </authorList>
    </citation>
    <scope>NUCLEOTIDE SEQUENCE</scope>
    <source>
        <strain evidence="1">CCM 7905</strain>
    </source>
</reference>
<proteinExistence type="predicted"/>
<protein>
    <submittedName>
        <fullName evidence="1">Uncharacterized protein</fullName>
    </submittedName>
</protein>